<reference evidence="11 12" key="1">
    <citation type="submission" date="2015-09" db="EMBL/GenBank/DDBJ databases">
        <title>Complete genome sequence of Defluviimonas alba cai42t isolated from an oilfield in Xinjiang.</title>
        <authorList>
            <person name="Geng S."/>
            <person name="Pan X."/>
            <person name="Wu X."/>
        </authorList>
    </citation>
    <scope>NUCLEOTIDE SEQUENCE [LARGE SCALE GENOMIC DNA]</scope>
    <source>
        <strain evidence="12">cai42</strain>
    </source>
</reference>
<sequence>MLLVLAALFVAGSLTVTRAFSAENAARQEMIDAREALSQVNDLMLLLYEAESAQRGVLLDRPGEDLGPFRAAEAALPAIAGQMQASLDRAGSDLSAQGRRLRSLAEQRMTEMSGALASAPAPATTLRSSMADLRQVSDAIRREERALMDAAYARADGERLRAKRTLGMIGAAVLGLIALAALLAFRAARSESRLRYRDEIAAQRDRAELVSRELSHRVKNLFAVTMSIMSVTARNETDPKLAAQKTRSRIQALARAHELSSGQNPMRTAQFGDLLAAVVQPYCPPGATLRRSGPKMVLPTRLLTPMGLIFNELATNSVKYGAWSAPSGTLKVDWTFASDETLVVIWQEQLAETGSPQPGREGFGSTMINLSLQQAKATMERRWGEKGLTAVLRFPLSQADKVEVTATGKD</sequence>
<evidence type="ECO:0000313" key="12">
    <source>
        <dbReference type="Proteomes" id="UP000076128"/>
    </source>
</evidence>
<accession>A0A159Z056</accession>
<dbReference type="InterPro" id="IPR036890">
    <property type="entry name" value="HATPase_C_sf"/>
</dbReference>
<proteinExistence type="predicted"/>
<dbReference type="EC" id="2.7.13.3" evidence="2"/>
<keyword evidence="5" id="KW-0547">Nucleotide-binding</keyword>
<dbReference type="Pfam" id="PF07536">
    <property type="entry name" value="HWE_HK"/>
    <property type="match status" value="1"/>
</dbReference>
<evidence type="ECO:0000256" key="6">
    <source>
        <dbReference type="ARBA" id="ARBA00022777"/>
    </source>
</evidence>
<evidence type="ECO:0000256" key="5">
    <source>
        <dbReference type="ARBA" id="ARBA00022741"/>
    </source>
</evidence>
<feature type="signal peptide" evidence="9">
    <location>
        <begin position="1"/>
        <end position="21"/>
    </location>
</feature>
<keyword evidence="12" id="KW-1185">Reference proteome</keyword>
<evidence type="ECO:0000259" key="10">
    <source>
        <dbReference type="SMART" id="SM00911"/>
    </source>
</evidence>
<dbReference type="STRING" id="1335048.AKL17_0962"/>
<keyword evidence="3" id="KW-0597">Phosphoprotein</keyword>
<feature type="chain" id="PRO_5007811946" description="histidine kinase" evidence="9">
    <location>
        <begin position="22"/>
        <end position="410"/>
    </location>
</feature>
<dbReference type="RefSeq" id="WP_166507000.1">
    <property type="nucleotide sequence ID" value="NZ_CP012661.1"/>
</dbReference>
<protein>
    <recommendedName>
        <fullName evidence="2">histidine kinase</fullName>
        <ecNumber evidence="2">2.7.13.3</ecNumber>
    </recommendedName>
</protein>
<keyword evidence="8" id="KW-0812">Transmembrane</keyword>
<evidence type="ECO:0000256" key="2">
    <source>
        <dbReference type="ARBA" id="ARBA00012438"/>
    </source>
</evidence>
<keyword evidence="7" id="KW-0067">ATP-binding</keyword>
<dbReference type="Gene3D" id="3.30.565.10">
    <property type="entry name" value="Histidine kinase-like ATPase, C-terminal domain"/>
    <property type="match status" value="1"/>
</dbReference>
<dbReference type="PANTHER" id="PTHR41523">
    <property type="entry name" value="TWO-COMPONENT SYSTEM SENSOR PROTEIN"/>
    <property type="match status" value="1"/>
</dbReference>
<name>A0A159Z056_9RHOB</name>
<evidence type="ECO:0000256" key="1">
    <source>
        <dbReference type="ARBA" id="ARBA00000085"/>
    </source>
</evidence>
<dbReference type="GO" id="GO:0005524">
    <property type="term" value="F:ATP binding"/>
    <property type="evidence" value="ECO:0007669"/>
    <property type="project" value="UniProtKB-KW"/>
</dbReference>
<feature type="domain" description="Signal transduction histidine kinase HWE region" evidence="10">
    <location>
        <begin position="213"/>
        <end position="295"/>
    </location>
</feature>
<dbReference type="InterPro" id="IPR007891">
    <property type="entry name" value="CHASE3"/>
</dbReference>
<evidence type="ECO:0000256" key="3">
    <source>
        <dbReference type="ARBA" id="ARBA00022553"/>
    </source>
</evidence>
<feature type="transmembrane region" description="Helical" evidence="8">
    <location>
        <begin position="166"/>
        <end position="185"/>
    </location>
</feature>
<evidence type="ECO:0000256" key="8">
    <source>
        <dbReference type="SAM" id="Phobius"/>
    </source>
</evidence>
<dbReference type="InterPro" id="IPR011102">
    <property type="entry name" value="Sig_transdc_His_kinase_HWE"/>
</dbReference>
<organism evidence="11 12">
    <name type="scientific">Frigidibacter mobilis</name>
    <dbReference type="NCBI Taxonomy" id="1335048"/>
    <lineage>
        <taxon>Bacteria</taxon>
        <taxon>Pseudomonadati</taxon>
        <taxon>Pseudomonadota</taxon>
        <taxon>Alphaproteobacteria</taxon>
        <taxon>Rhodobacterales</taxon>
        <taxon>Paracoccaceae</taxon>
        <taxon>Frigidibacter</taxon>
    </lineage>
</organism>
<comment type="catalytic activity">
    <reaction evidence="1">
        <text>ATP + protein L-histidine = ADP + protein N-phospho-L-histidine.</text>
        <dbReference type="EC" id="2.7.13.3"/>
    </reaction>
</comment>
<dbReference type="SMART" id="SM00911">
    <property type="entry name" value="HWE_HK"/>
    <property type="match status" value="1"/>
</dbReference>
<dbReference type="AlphaFoldDB" id="A0A159Z056"/>
<dbReference type="PANTHER" id="PTHR41523:SF7">
    <property type="entry name" value="HISTIDINE KINASE"/>
    <property type="match status" value="1"/>
</dbReference>
<dbReference type="KEGG" id="daa:AKL17_0962"/>
<keyword evidence="9" id="KW-0732">Signal</keyword>
<keyword evidence="4" id="KW-0808">Transferase</keyword>
<keyword evidence="8" id="KW-0472">Membrane</keyword>
<dbReference type="EMBL" id="CP012661">
    <property type="protein sequence ID" value="AMY68221.1"/>
    <property type="molecule type" value="Genomic_DNA"/>
</dbReference>
<keyword evidence="6 11" id="KW-0418">Kinase</keyword>
<keyword evidence="8" id="KW-1133">Transmembrane helix</keyword>
<dbReference type="Pfam" id="PF05227">
    <property type="entry name" value="CHASE3"/>
    <property type="match status" value="1"/>
</dbReference>
<dbReference type="PATRIC" id="fig|1335048.3.peg.999"/>
<dbReference type="GO" id="GO:0004673">
    <property type="term" value="F:protein histidine kinase activity"/>
    <property type="evidence" value="ECO:0007669"/>
    <property type="project" value="UniProtKB-EC"/>
</dbReference>
<evidence type="ECO:0000313" key="11">
    <source>
        <dbReference type="EMBL" id="AMY68221.1"/>
    </source>
</evidence>
<dbReference type="Proteomes" id="UP000076128">
    <property type="component" value="Chromosome"/>
</dbReference>
<gene>
    <name evidence="11" type="ORF">AKL17_0962</name>
</gene>
<evidence type="ECO:0000256" key="4">
    <source>
        <dbReference type="ARBA" id="ARBA00022679"/>
    </source>
</evidence>
<evidence type="ECO:0000256" key="9">
    <source>
        <dbReference type="SAM" id="SignalP"/>
    </source>
</evidence>
<evidence type="ECO:0000256" key="7">
    <source>
        <dbReference type="ARBA" id="ARBA00022840"/>
    </source>
</evidence>